<evidence type="ECO:0000256" key="8">
    <source>
        <dbReference type="HAMAP-Rule" id="MF_01307"/>
    </source>
</evidence>
<dbReference type="AlphaFoldDB" id="C6HW95"/>
<evidence type="ECO:0000256" key="2">
    <source>
        <dbReference type="ARBA" id="ARBA00008945"/>
    </source>
</evidence>
<keyword evidence="4 8" id="KW-0694">RNA-binding</keyword>
<dbReference type="FunFam" id="3.30.160.20:FF:000001">
    <property type="entry name" value="30S ribosomal protein S5"/>
    <property type="match status" value="1"/>
</dbReference>
<dbReference type="InterPro" id="IPR005712">
    <property type="entry name" value="Ribosomal_uS5_bac-type"/>
</dbReference>
<dbReference type="InterPro" id="IPR014721">
    <property type="entry name" value="Ribsml_uS5_D2-typ_fold_subgr"/>
</dbReference>
<dbReference type="NCBIfam" id="TIGR01021">
    <property type="entry name" value="rpsE_bact"/>
    <property type="match status" value="1"/>
</dbReference>
<dbReference type="EMBL" id="GG693869">
    <property type="protein sequence ID" value="EES53073.1"/>
    <property type="molecule type" value="Genomic_DNA"/>
</dbReference>
<dbReference type="GO" id="GO:0042254">
    <property type="term" value="P:ribosome biogenesis"/>
    <property type="evidence" value="ECO:0007669"/>
    <property type="project" value="UniProtKB-ARBA"/>
</dbReference>
<dbReference type="Gene3D" id="3.30.230.10">
    <property type="match status" value="1"/>
</dbReference>
<evidence type="ECO:0000313" key="11">
    <source>
        <dbReference type="EMBL" id="EES53073.1"/>
    </source>
</evidence>
<comment type="function">
    <text evidence="8">With S4 and S12 plays an important role in translational accuracy.</text>
</comment>
<dbReference type="InterPro" id="IPR000851">
    <property type="entry name" value="Ribosomal_uS5"/>
</dbReference>
<comment type="function">
    <text evidence="1 8">Located at the back of the 30S subunit body where it stabilizes the conformation of the head with respect to the body.</text>
</comment>
<evidence type="ECO:0000256" key="4">
    <source>
        <dbReference type="ARBA" id="ARBA00022884"/>
    </source>
</evidence>
<dbReference type="GO" id="GO:0006412">
    <property type="term" value="P:translation"/>
    <property type="evidence" value="ECO:0007669"/>
    <property type="project" value="UniProtKB-UniRule"/>
</dbReference>
<keyword evidence="3 8" id="KW-0699">rRNA-binding</keyword>
<dbReference type="GO" id="GO:0005737">
    <property type="term" value="C:cytoplasm"/>
    <property type="evidence" value="ECO:0007669"/>
    <property type="project" value="UniProtKB-ARBA"/>
</dbReference>
<evidence type="ECO:0000256" key="9">
    <source>
        <dbReference type="RuleBase" id="RU003823"/>
    </source>
</evidence>
<evidence type="ECO:0000256" key="3">
    <source>
        <dbReference type="ARBA" id="ARBA00022730"/>
    </source>
</evidence>
<comment type="similarity">
    <text evidence="2 8 9">Belongs to the universal ribosomal protein uS5 family.</text>
</comment>
<dbReference type="PROSITE" id="PS50881">
    <property type="entry name" value="S5_DSRBD"/>
    <property type="match status" value="1"/>
</dbReference>
<accession>C6HW95</accession>
<name>C6HW95_9BACT</name>
<dbReference type="InterPro" id="IPR018192">
    <property type="entry name" value="Ribosomal_uS5_N_CS"/>
</dbReference>
<proteinExistence type="inferred from homology"/>
<evidence type="ECO:0000259" key="10">
    <source>
        <dbReference type="PROSITE" id="PS50881"/>
    </source>
</evidence>
<organism evidence="11 12">
    <name type="scientific">Leptospirillum ferrodiazotrophum</name>
    <dbReference type="NCBI Taxonomy" id="412449"/>
    <lineage>
        <taxon>Bacteria</taxon>
        <taxon>Pseudomonadati</taxon>
        <taxon>Nitrospirota</taxon>
        <taxon>Nitrospiria</taxon>
        <taxon>Nitrospirales</taxon>
        <taxon>Nitrospiraceae</taxon>
        <taxon>Leptospirillum</taxon>
    </lineage>
</organism>
<protein>
    <recommendedName>
        <fullName evidence="7 8">Small ribosomal subunit protein uS5</fullName>
    </recommendedName>
</protein>
<dbReference type="Pfam" id="PF00333">
    <property type="entry name" value="Ribosomal_S5"/>
    <property type="match status" value="1"/>
</dbReference>
<dbReference type="Proteomes" id="UP000009374">
    <property type="component" value="Unassembled WGS sequence"/>
</dbReference>
<reference evidence="11 12" key="1">
    <citation type="journal article" date="2009" name="Appl. Environ. Microbiol.">
        <title>Community genomic and proteomic analyses of chemoautotrophic iron-oxidizing "Leptospirillum rubarum" (Group II) and "Leptospirillum ferrodiazotrophum" (Group III) bacteria in acid mine drainage biofilms.</title>
        <authorList>
            <person name="Goltsman D.S."/>
            <person name="Denef V.J."/>
            <person name="Singer S.W."/>
            <person name="VerBerkmoes N.C."/>
            <person name="Lefsrud M."/>
            <person name="Mueller R.S."/>
            <person name="Dick G.J."/>
            <person name="Sun C.L."/>
            <person name="Wheeler K.E."/>
            <person name="Zemla A."/>
            <person name="Baker B.J."/>
            <person name="Hauser L."/>
            <person name="Land M."/>
            <person name="Shah M.B."/>
            <person name="Thelen M.P."/>
            <person name="Hettich R.L."/>
            <person name="Banfield J.F."/>
        </authorList>
    </citation>
    <scope>NUCLEOTIDE SEQUENCE [LARGE SCALE GENOMIC DNA]</scope>
</reference>
<dbReference type="PANTHER" id="PTHR48277">
    <property type="entry name" value="MITOCHONDRIAL RIBOSOMAL PROTEIN S5"/>
    <property type="match status" value="1"/>
</dbReference>
<dbReference type="PROSITE" id="PS00585">
    <property type="entry name" value="RIBOSOMAL_S5"/>
    <property type="match status" value="1"/>
</dbReference>
<dbReference type="Gene3D" id="3.30.160.20">
    <property type="match status" value="1"/>
</dbReference>
<evidence type="ECO:0000313" key="12">
    <source>
        <dbReference type="Proteomes" id="UP000009374"/>
    </source>
</evidence>
<dbReference type="GO" id="GO:0003735">
    <property type="term" value="F:structural constituent of ribosome"/>
    <property type="evidence" value="ECO:0007669"/>
    <property type="project" value="UniProtKB-UniRule"/>
</dbReference>
<dbReference type="InterPro" id="IPR020568">
    <property type="entry name" value="Ribosomal_Su5_D2-typ_SF"/>
</dbReference>
<dbReference type="Pfam" id="PF03719">
    <property type="entry name" value="Ribosomal_S5_C"/>
    <property type="match status" value="1"/>
</dbReference>
<dbReference type="HAMAP" id="MF_01307_B">
    <property type="entry name" value="Ribosomal_uS5_B"/>
    <property type="match status" value="1"/>
</dbReference>
<evidence type="ECO:0000256" key="1">
    <source>
        <dbReference type="ARBA" id="ARBA00003093"/>
    </source>
</evidence>
<dbReference type="InterPro" id="IPR013810">
    <property type="entry name" value="Ribosomal_uS5_N"/>
</dbReference>
<evidence type="ECO:0000256" key="5">
    <source>
        <dbReference type="ARBA" id="ARBA00022980"/>
    </source>
</evidence>
<dbReference type="FunFam" id="3.30.230.10:FF:000002">
    <property type="entry name" value="30S ribosomal protein S5"/>
    <property type="match status" value="1"/>
</dbReference>
<dbReference type="SUPFAM" id="SSF54211">
    <property type="entry name" value="Ribosomal protein S5 domain 2-like"/>
    <property type="match status" value="1"/>
</dbReference>
<dbReference type="InterPro" id="IPR005324">
    <property type="entry name" value="Ribosomal_uS5_C"/>
</dbReference>
<comment type="domain">
    <text evidence="8">The N-terminal domain interacts with the head of the 30S subunit; the C-terminal domain interacts with the body and contacts protein S4. The interaction surface between S4 and S5 is involved in control of translational fidelity.</text>
</comment>
<sequence>MEHIKVDHSALKDKVVFVNRVSKVVKGGKRFSFSALVVVGNGAGVVGMGKGKSTEVPEAIKKAIENAKKNLISVPLKATTVPHEVIGHFGAEDVMIKPAAEGTGLIAGGAVRAVMEVLGATNVLCKSLGSSNPYNVVRATLEGLKQLRSFKDAMDERRQDATTIN</sequence>
<keyword evidence="12" id="KW-1185">Reference proteome</keyword>
<dbReference type="SUPFAM" id="SSF54768">
    <property type="entry name" value="dsRNA-binding domain-like"/>
    <property type="match status" value="1"/>
</dbReference>
<gene>
    <name evidence="8" type="primary">rpsE</name>
    <name evidence="11" type="ORF">UBAL3_80420023</name>
</gene>
<comment type="subunit">
    <text evidence="8">Part of the 30S ribosomal subunit. Contacts proteins S4 and S8.</text>
</comment>
<keyword evidence="6 8" id="KW-0687">Ribonucleoprotein</keyword>
<dbReference type="GO" id="GO:0019843">
    <property type="term" value="F:rRNA binding"/>
    <property type="evidence" value="ECO:0007669"/>
    <property type="project" value="UniProtKB-UniRule"/>
</dbReference>
<keyword evidence="5 8" id="KW-0689">Ribosomal protein</keyword>
<feature type="domain" description="S5 DRBM" evidence="10">
    <location>
        <begin position="11"/>
        <end position="74"/>
    </location>
</feature>
<dbReference type="GO" id="GO:0015935">
    <property type="term" value="C:small ribosomal subunit"/>
    <property type="evidence" value="ECO:0007669"/>
    <property type="project" value="InterPro"/>
</dbReference>
<evidence type="ECO:0000256" key="6">
    <source>
        <dbReference type="ARBA" id="ARBA00023274"/>
    </source>
</evidence>
<evidence type="ECO:0000256" key="7">
    <source>
        <dbReference type="ARBA" id="ARBA00035255"/>
    </source>
</evidence>
<dbReference type="PANTHER" id="PTHR48277:SF1">
    <property type="entry name" value="MITOCHONDRIAL RIBOSOMAL PROTEIN S5"/>
    <property type="match status" value="1"/>
</dbReference>